<comment type="caution">
    <text evidence="2">The sequence shown here is derived from an EMBL/GenBank/DDBJ whole genome shotgun (WGS) entry which is preliminary data.</text>
</comment>
<evidence type="ECO:0000313" key="2">
    <source>
        <dbReference type="EMBL" id="OGK31501.1"/>
    </source>
</evidence>
<dbReference type="PANTHER" id="PTHR45947">
    <property type="entry name" value="SULFOQUINOVOSYL TRANSFERASE SQD2"/>
    <property type="match status" value="1"/>
</dbReference>
<evidence type="ECO:0000259" key="1">
    <source>
        <dbReference type="Pfam" id="PF00534"/>
    </source>
</evidence>
<feature type="domain" description="Glycosyl transferase family 1" evidence="1">
    <location>
        <begin position="205"/>
        <end position="332"/>
    </location>
</feature>
<dbReference type="AlphaFoldDB" id="A0A1F7HJZ5"/>
<evidence type="ECO:0000313" key="3">
    <source>
        <dbReference type="Proteomes" id="UP000177199"/>
    </source>
</evidence>
<dbReference type="Proteomes" id="UP000177199">
    <property type="component" value="Unassembled WGS sequence"/>
</dbReference>
<name>A0A1F7HJZ5_9BACT</name>
<gene>
    <name evidence="2" type="ORF">A3F29_04100</name>
</gene>
<dbReference type="Pfam" id="PF00534">
    <property type="entry name" value="Glycos_transf_1"/>
    <property type="match status" value="1"/>
</dbReference>
<proteinExistence type="predicted"/>
<dbReference type="PANTHER" id="PTHR45947:SF3">
    <property type="entry name" value="SULFOQUINOVOSYL TRANSFERASE SQD2"/>
    <property type="match status" value="1"/>
</dbReference>
<protein>
    <recommendedName>
        <fullName evidence="1">Glycosyl transferase family 1 domain-containing protein</fullName>
    </recommendedName>
</protein>
<sequence>MNFKDSKIAIVYDWIDSSGGIERIIPILIKTFNNADIFTSYFDPKKAPWATKYDIKTSFIQNLPGFIKKSRILSLILYPYAFESFNFSEYDLVISVSSSFSKAVITKPQVRHICYMLTPTRYFWIDKKSYFKNPVIKKISKIILPQLKKWDYVVSKRPDSIISISNLVKKRVKKIYKRTSLVLYPPFDLKYWNKIKKSINSNYSNHRSYFLLVSRLEHYKKVELAIEVFNKLKDRLIIVGAGSQEKKLQRFANNNIEFKKYISDVELANLYSQADALIMPQIEEFGMVSLEAQFFGCPVISYKNSGAAETILDGKTGIFFDKQEAKSLEAAIVRYKPISYNLKILTKEFGTKNLERFSKEKFIYNFKRIAYL</sequence>
<reference evidence="2 3" key="1">
    <citation type="journal article" date="2016" name="Nat. Commun.">
        <title>Thousands of microbial genomes shed light on interconnected biogeochemical processes in an aquifer system.</title>
        <authorList>
            <person name="Anantharaman K."/>
            <person name="Brown C.T."/>
            <person name="Hug L.A."/>
            <person name="Sharon I."/>
            <person name="Castelle C.J."/>
            <person name="Probst A.J."/>
            <person name="Thomas B.C."/>
            <person name="Singh A."/>
            <person name="Wilkins M.J."/>
            <person name="Karaoz U."/>
            <person name="Brodie E.L."/>
            <person name="Williams K.H."/>
            <person name="Hubbard S.S."/>
            <person name="Banfield J.F."/>
        </authorList>
    </citation>
    <scope>NUCLEOTIDE SEQUENCE [LARGE SCALE GENOMIC DNA]</scope>
</reference>
<dbReference type="EMBL" id="MFZV01000004">
    <property type="protein sequence ID" value="OGK31501.1"/>
    <property type="molecule type" value="Genomic_DNA"/>
</dbReference>
<organism evidence="2 3">
    <name type="scientific">Candidatus Roizmanbacteria bacterium RIFCSPHIGHO2_12_FULL_33_9</name>
    <dbReference type="NCBI Taxonomy" id="1802045"/>
    <lineage>
        <taxon>Bacteria</taxon>
        <taxon>Candidatus Roizmaniibacteriota</taxon>
    </lineage>
</organism>
<dbReference type="InterPro" id="IPR050194">
    <property type="entry name" value="Glycosyltransferase_grp1"/>
</dbReference>
<accession>A0A1F7HJZ5</accession>
<dbReference type="GO" id="GO:0016757">
    <property type="term" value="F:glycosyltransferase activity"/>
    <property type="evidence" value="ECO:0007669"/>
    <property type="project" value="InterPro"/>
</dbReference>
<dbReference type="InterPro" id="IPR001296">
    <property type="entry name" value="Glyco_trans_1"/>
</dbReference>
<dbReference type="SUPFAM" id="SSF53756">
    <property type="entry name" value="UDP-Glycosyltransferase/glycogen phosphorylase"/>
    <property type="match status" value="1"/>
</dbReference>
<dbReference type="Gene3D" id="3.40.50.2000">
    <property type="entry name" value="Glycogen Phosphorylase B"/>
    <property type="match status" value="2"/>
</dbReference>